<dbReference type="InterPro" id="IPR011990">
    <property type="entry name" value="TPR-like_helical_dom_sf"/>
</dbReference>
<keyword evidence="5" id="KW-1185">Reference proteome</keyword>
<evidence type="ECO:0000313" key="5">
    <source>
        <dbReference type="Proteomes" id="UP000233551"/>
    </source>
</evidence>
<organism evidence="4 5">
    <name type="scientific">Punica granatum</name>
    <name type="common">Pomegranate</name>
    <dbReference type="NCBI Taxonomy" id="22663"/>
    <lineage>
        <taxon>Eukaryota</taxon>
        <taxon>Viridiplantae</taxon>
        <taxon>Streptophyta</taxon>
        <taxon>Embryophyta</taxon>
        <taxon>Tracheophyta</taxon>
        <taxon>Spermatophyta</taxon>
        <taxon>Magnoliopsida</taxon>
        <taxon>eudicotyledons</taxon>
        <taxon>Gunneridae</taxon>
        <taxon>Pentapetalae</taxon>
        <taxon>rosids</taxon>
        <taxon>malvids</taxon>
        <taxon>Myrtales</taxon>
        <taxon>Lythraceae</taxon>
        <taxon>Punica</taxon>
    </lineage>
</organism>
<dbReference type="Pfam" id="PF13041">
    <property type="entry name" value="PPR_2"/>
    <property type="match status" value="2"/>
</dbReference>
<evidence type="ECO:0000256" key="3">
    <source>
        <dbReference type="PROSITE-ProRule" id="PRU00708"/>
    </source>
</evidence>
<evidence type="ECO:0008006" key="6">
    <source>
        <dbReference type="Google" id="ProtNLM"/>
    </source>
</evidence>
<dbReference type="STRING" id="22663.A0A2I0JMH2"/>
<dbReference type="GO" id="GO:0009451">
    <property type="term" value="P:RNA modification"/>
    <property type="evidence" value="ECO:0007669"/>
    <property type="project" value="InterPro"/>
</dbReference>
<accession>A0A2I0JMH2</accession>
<dbReference type="AlphaFoldDB" id="A0A2I0JMH2"/>
<dbReference type="InterPro" id="IPR046848">
    <property type="entry name" value="E_motif"/>
</dbReference>
<proteinExistence type="inferred from homology"/>
<dbReference type="InterPro" id="IPR046960">
    <property type="entry name" value="PPR_At4g14850-like_plant"/>
</dbReference>
<keyword evidence="2" id="KW-0677">Repeat</keyword>
<dbReference type="PANTHER" id="PTHR47926:SF531">
    <property type="entry name" value="TETRATRICOPEPTIDE REPEAT SUPERFAMILY PROTEIN"/>
    <property type="match status" value="1"/>
</dbReference>
<sequence>MEKRILGFLRKCSSPTELRQIHAKILLHNLKDSEFIAPKLVSLSSQLCSPETAARSFRNLSSPNVVAYNSLIQCYIGKSHRAPSIAYKQMRASMVAPNSFTFTFLLMCLEPFEALREGRMIHGEILKSGNGSGVFVQNTLLSFYAKCCKDLEYARQVFGEMPQRDVVSWNSMIGAYMARGLVEPAIALFNSMPEKSNVTWNTMISGHSKVGKMELASSMFDNMPNKNDVSWNCMISGFVRVGDMKAAMCTFAKMPEKTVVSWTAMISGYTVIGDLKSAEALFDQMPRKNTVSWNAMITGYVHNHQFDQALALFHRMLIDNACKPDQTTLISALSACSHLGSLEQGKWIDSYIKKHKLEMSLSLGNALIDMFAKCGDLGNAKLAFDDMSTRCVITWTTMISGLAYNGKCAEALDLYDRMCSEGFRPDDVLFIAVLTACTHGGLVEDGKRVFSEMVSKFGIEPRIEHYGSMVDLLGRAGKLQEAIEFIEKMHLQPNSVIWGTLLSCCKFHGSKDILDTVIQKIMEQEPSNPSYLTLISNLKALVGQSVDGSIYRAAMREKGMEKVPGCSLIQVGDKVHEFVARDTNHENRREIYRTLSFLDKYLKVVHDDLGEIGLCEV</sequence>
<dbReference type="Pfam" id="PF20431">
    <property type="entry name" value="E_motif"/>
    <property type="match status" value="1"/>
</dbReference>
<evidence type="ECO:0000256" key="2">
    <source>
        <dbReference type="ARBA" id="ARBA00022737"/>
    </source>
</evidence>
<dbReference type="Pfam" id="PF01535">
    <property type="entry name" value="PPR"/>
    <property type="match status" value="5"/>
</dbReference>
<feature type="repeat" description="PPR" evidence="3">
    <location>
        <begin position="289"/>
        <end position="324"/>
    </location>
</feature>
<dbReference type="Gene3D" id="1.25.40.10">
    <property type="entry name" value="Tetratricopeptide repeat domain"/>
    <property type="match status" value="5"/>
</dbReference>
<dbReference type="Pfam" id="PF13812">
    <property type="entry name" value="PPR_3"/>
    <property type="match status" value="1"/>
</dbReference>
<comment type="similarity">
    <text evidence="1">Belongs to the PPR family. PCMP-H subfamily.</text>
</comment>
<dbReference type="PROSITE" id="PS51375">
    <property type="entry name" value="PPR"/>
    <property type="match status" value="4"/>
</dbReference>
<protein>
    <recommendedName>
        <fullName evidence="6">Pentatricopeptide repeat-containing protein At3g29230-like</fullName>
    </recommendedName>
</protein>
<feature type="repeat" description="PPR" evidence="3">
    <location>
        <begin position="165"/>
        <end position="199"/>
    </location>
</feature>
<dbReference type="Proteomes" id="UP000233551">
    <property type="component" value="Unassembled WGS sequence"/>
</dbReference>
<dbReference type="EMBL" id="PGOL01001505">
    <property type="protein sequence ID" value="PKI57475.1"/>
    <property type="molecule type" value="Genomic_DNA"/>
</dbReference>
<dbReference type="FunFam" id="1.25.40.10:FF:000333">
    <property type="entry name" value="Pentatricopeptide repeat-containing protein"/>
    <property type="match status" value="1"/>
</dbReference>
<feature type="repeat" description="PPR" evidence="3">
    <location>
        <begin position="227"/>
        <end position="261"/>
    </location>
</feature>
<evidence type="ECO:0000313" key="4">
    <source>
        <dbReference type="EMBL" id="PKI57475.1"/>
    </source>
</evidence>
<name>A0A2I0JMH2_PUNGR</name>
<dbReference type="GO" id="GO:0003723">
    <property type="term" value="F:RNA binding"/>
    <property type="evidence" value="ECO:0007669"/>
    <property type="project" value="InterPro"/>
</dbReference>
<comment type="caution">
    <text evidence="4">The sequence shown here is derived from an EMBL/GenBank/DDBJ whole genome shotgun (WGS) entry which is preliminary data.</text>
</comment>
<gene>
    <name evidence="4" type="ORF">CRG98_022126</name>
</gene>
<feature type="repeat" description="PPR" evidence="3">
    <location>
        <begin position="391"/>
        <end position="425"/>
    </location>
</feature>
<dbReference type="FunFam" id="1.25.40.10:FF:000511">
    <property type="entry name" value="Pentatricopeptide repeat-containing protein"/>
    <property type="match status" value="1"/>
</dbReference>
<evidence type="ECO:0000256" key="1">
    <source>
        <dbReference type="ARBA" id="ARBA00006643"/>
    </source>
</evidence>
<reference evidence="4 5" key="1">
    <citation type="submission" date="2017-11" db="EMBL/GenBank/DDBJ databases">
        <title>De-novo sequencing of pomegranate (Punica granatum L.) genome.</title>
        <authorList>
            <person name="Akparov Z."/>
            <person name="Amiraslanov A."/>
            <person name="Hajiyeva S."/>
            <person name="Abbasov M."/>
            <person name="Kaur K."/>
            <person name="Hamwieh A."/>
            <person name="Solovyev V."/>
            <person name="Salamov A."/>
            <person name="Braich B."/>
            <person name="Kosarev P."/>
            <person name="Mahmoud A."/>
            <person name="Hajiyev E."/>
            <person name="Babayeva S."/>
            <person name="Izzatullayeva V."/>
            <person name="Mammadov A."/>
            <person name="Mammadov A."/>
            <person name="Sharifova S."/>
            <person name="Ojaghi J."/>
            <person name="Eynullazada K."/>
            <person name="Bayramov B."/>
            <person name="Abdulazimova A."/>
            <person name="Shahmuradov I."/>
        </authorList>
    </citation>
    <scope>NUCLEOTIDE SEQUENCE [LARGE SCALE GENOMIC DNA]</scope>
    <source>
        <strain evidence="5">cv. AG2017</strain>
        <tissue evidence="4">Leaf</tissue>
    </source>
</reference>
<dbReference type="PANTHER" id="PTHR47926">
    <property type="entry name" value="PENTATRICOPEPTIDE REPEAT-CONTAINING PROTEIN"/>
    <property type="match status" value="1"/>
</dbReference>
<dbReference type="InterPro" id="IPR002885">
    <property type="entry name" value="PPR_rpt"/>
</dbReference>
<dbReference type="NCBIfam" id="TIGR00756">
    <property type="entry name" value="PPR"/>
    <property type="match status" value="5"/>
</dbReference>